<comment type="cofactor">
    <cofactor evidence="1">
        <name>FMN</name>
        <dbReference type="ChEBI" id="CHEBI:58210"/>
    </cofactor>
</comment>
<evidence type="ECO:0000256" key="2">
    <source>
        <dbReference type="ARBA" id="ARBA00023002"/>
    </source>
</evidence>
<name>A0ABQ8GV58_9PEZI</name>
<feature type="domain" description="FMN hydroxy acid dehydrogenase" evidence="4">
    <location>
        <begin position="33"/>
        <end position="423"/>
    </location>
</feature>
<dbReference type="InterPro" id="IPR037350">
    <property type="entry name" value="LMO_FMN"/>
</dbReference>
<organism evidence="5 6">
    <name type="scientific">Macrophomina phaseolina</name>
    <dbReference type="NCBI Taxonomy" id="35725"/>
    <lineage>
        <taxon>Eukaryota</taxon>
        <taxon>Fungi</taxon>
        <taxon>Dikarya</taxon>
        <taxon>Ascomycota</taxon>
        <taxon>Pezizomycotina</taxon>
        <taxon>Dothideomycetes</taxon>
        <taxon>Dothideomycetes incertae sedis</taxon>
        <taxon>Botryosphaeriales</taxon>
        <taxon>Botryosphaeriaceae</taxon>
        <taxon>Macrophomina</taxon>
    </lineage>
</organism>
<dbReference type="InterPro" id="IPR012133">
    <property type="entry name" value="Alpha-hydoxy_acid_DH_FMN"/>
</dbReference>
<dbReference type="PROSITE" id="PS51349">
    <property type="entry name" value="FMN_HYDROXY_ACID_DH_2"/>
    <property type="match status" value="1"/>
</dbReference>
<dbReference type="Pfam" id="PF01070">
    <property type="entry name" value="FMN_dh"/>
    <property type="match status" value="1"/>
</dbReference>
<dbReference type="InterPro" id="IPR000262">
    <property type="entry name" value="FMN-dep_DH"/>
</dbReference>
<reference evidence="5 6" key="1">
    <citation type="journal article" date="2021" name="Nat. Commun.">
        <title>Genetic determinants of endophytism in the Arabidopsis root mycobiome.</title>
        <authorList>
            <person name="Mesny F."/>
            <person name="Miyauchi S."/>
            <person name="Thiergart T."/>
            <person name="Pickel B."/>
            <person name="Atanasova L."/>
            <person name="Karlsson M."/>
            <person name="Huettel B."/>
            <person name="Barry K.W."/>
            <person name="Haridas S."/>
            <person name="Chen C."/>
            <person name="Bauer D."/>
            <person name="Andreopoulos W."/>
            <person name="Pangilinan J."/>
            <person name="LaButti K."/>
            <person name="Riley R."/>
            <person name="Lipzen A."/>
            <person name="Clum A."/>
            <person name="Drula E."/>
            <person name="Henrissat B."/>
            <person name="Kohler A."/>
            <person name="Grigoriev I.V."/>
            <person name="Martin F.M."/>
            <person name="Hacquard S."/>
        </authorList>
    </citation>
    <scope>NUCLEOTIDE SEQUENCE [LARGE SCALE GENOMIC DNA]</scope>
    <source>
        <strain evidence="5 6">MPI-SDFR-AT-0080</strain>
    </source>
</reference>
<evidence type="ECO:0000256" key="1">
    <source>
        <dbReference type="ARBA" id="ARBA00001917"/>
    </source>
</evidence>
<dbReference type="PIRSF" id="PIRSF000138">
    <property type="entry name" value="Al-hdrx_acd_dh"/>
    <property type="match status" value="1"/>
</dbReference>
<sequence length="431" mass="46993">MAAPQGIPSAPPGARKYGAYQNEIYAKGMTHNVFPTITTDPNKLEAQAQKSMSSRSYAYIAGGAGERATMDANRAAFRAWKVERHFHAAMPLCPFLFLVPRMLQPTTHRDTRVTLFGEQYETPILFAPVGVQCLFNEDKETGVAQVAAEIGVPYILSTAASATIEEVAKANGDGKRWFQLYWPHDEEVTASFLDRAKKNGYSALVVTLDTWAMAWRPWDLDQAYVPFVKGIGCDVAFSDPVFRRKFKEKHGKEVEEDIIAAAQEWVKICFSGVAHSWEEIAFLKKKWDGPIILKGIQHPDDALKAIEVGVQGIIVSNHGGRQLDGAIGSLTMLPEIADAVGEKLTVLFDSGARTGVDVIKALSLGAKAVCIGRPWVYGLGIGGKAGARDVMKGILADFDQSMGLAGIKGTKDCSRSIIRRVEYPGDRASSN</sequence>
<keyword evidence="6" id="KW-1185">Reference proteome</keyword>
<evidence type="ECO:0000259" key="4">
    <source>
        <dbReference type="PROSITE" id="PS51349"/>
    </source>
</evidence>
<dbReference type="InterPro" id="IPR008259">
    <property type="entry name" value="FMN_hydac_DH_AS"/>
</dbReference>
<accession>A0ABQ8GV58</accession>
<evidence type="ECO:0000313" key="5">
    <source>
        <dbReference type="EMBL" id="KAH7064886.1"/>
    </source>
</evidence>
<proteinExistence type="inferred from homology"/>
<comment type="similarity">
    <text evidence="3">Belongs to the FMN-dependent alpha-hydroxy acid dehydrogenase family.</text>
</comment>
<dbReference type="PANTHER" id="PTHR10578:SF86">
    <property type="entry name" value="DEPENDENT DEHYDROGENASE, PUTATIVE (AFU_ORTHOLOGUE AFUA_6G02720)-RELATED"/>
    <property type="match status" value="1"/>
</dbReference>
<dbReference type="SUPFAM" id="SSF51395">
    <property type="entry name" value="FMN-linked oxidoreductases"/>
    <property type="match status" value="1"/>
</dbReference>
<dbReference type="InterPro" id="IPR037396">
    <property type="entry name" value="FMN_HAD"/>
</dbReference>
<evidence type="ECO:0000313" key="6">
    <source>
        <dbReference type="Proteomes" id="UP000774617"/>
    </source>
</evidence>
<comment type="caution">
    <text evidence="5">The sequence shown here is derived from an EMBL/GenBank/DDBJ whole genome shotgun (WGS) entry which is preliminary data.</text>
</comment>
<dbReference type="PANTHER" id="PTHR10578">
    <property type="entry name" value="S -2-HYDROXY-ACID OXIDASE-RELATED"/>
    <property type="match status" value="1"/>
</dbReference>
<protein>
    <submittedName>
        <fullName evidence="5">FMN-dependent dehydrogenase-domain-containing protein</fullName>
    </submittedName>
</protein>
<gene>
    <name evidence="5" type="ORF">B0J12DRAFT_734287</name>
</gene>
<dbReference type="Proteomes" id="UP000774617">
    <property type="component" value="Unassembled WGS sequence"/>
</dbReference>
<dbReference type="PROSITE" id="PS00557">
    <property type="entry name" value="FMN_HYDROXY_ACID_DH_1"/>
    <property type="match status" value="1"/>
</dbReference>
<keyword evidence="2" id="KW-0560">Oxidoreductase</keyword>
<dbReference type="CDD" id="cd03332">
    <property type="entry name" value="LMO_FMN"/>
    <property type="match status" value="1"/>
</dbReference>
<dbReference type="EMBL" id="JAGTJR010000001">
    <property type="protein sequence ID" value="KAH7064886.1"/>
    <property type="molecule type" value="Genomic_DNA"/>
</dbReference>
<dbReference type="Gene3D" id="3.20.20.70">
    <property type="entry name" value="Aldolase class I"/>
    <property type="match status" value="1"/>
</dbReference>
<evidence type="ECO:0000256" key="3">
    <source>
        <dbReference type="ARBA" id="ARBA00024042"/>
    </source>
</evidence>
<dbReference type="InterPro" id="IPR013785">
    <property type="entry name" value="Aldolase_TIM"/>
</dbReference>